<sequence length="236" mass="24454">MQDQIEKLRSAGFSDADIKEYMDQQQTKNGLNPNETAEARPTEQDVPFSITPTAAPPQNTNMSDAATIGSGLNQFAGSHLGHIVEGAAAYKYGAPILQRALGMGGGGAVAPTVAPTTAAPQAAMQTTRTLNPSQLMEAMRSGQLPPQAASPAASAPGPLTRTAQNLGQLASRYGPVMANIARIGGVAAAGMTPGTLNANEDEELRKRRALGYVNPNGTNAINSGFANQLNSLSKRQ</sequence>
<name>A0A6J7WFD2_9CAUD</name>
<feature type="region of interest" description="Disordered" evidence="1">
    <location>
        <begin position="141"/>
        <end position="160"/>
    </location>
</feature>
<protein>
    <submittedName>
        <fullName evidence="3">Uncharacterized protein</fullName>
    </submittedName>
</protein>
<proteinExistence type="predicted"/>
<feature type="compositionally biased region" description="Polar residues" evidence="1">
    <location>
        <begin position="50"/>
        <end position="63"/>
    </location>
</feature>
<feature type="region of interest" description="Disordered" evidence="1">
    <location>
        <begin position="1"/>
        <end position="63"/>
    </location>
</feature>
<dbReference type="EMBL" id="LR796212">
    <property type="protein sequence ID" value="CAB4127609.1"/>
    <property type="molecule type" value="Genomic_DNA"/>
</dbReference>
<organism evidence="3">
    <name type="scientific">uncultured Caudovirales phage</name>
    <dbReference type="NCBI Taxonomy" id="2100421"/>
    <lineage>
        <taxon>Viruses</taxon>
        <taxon>Duplodnaviria</taxon>
        <taxon>Heunggongvirae</taxon>
        <taxon>Uroviricota</taxon>
        <taxon>Caudoviricetes</taxon>
        <taxon>Peduoviridae</taxon>
        <taxon>Maltschvirus</taxon>
        <taxon>Maltschvirus maltsch</taxon>
    </lineage>
</organism>
<reference evidence="3" key="1">
    <citation type="submission" date="2020-05" db="EMBL/GenBank/DDBJ databases">
        <authorList>
            <person name="Chiriac C."/>
            <person name="Salcher M."/>
            <person name="Ghai R."/>
            <person name="Kavagutti S V."/>
        </authorList>
    </citation>
    <scope>NUCLEOTIDE SEQUENCE</scope>
</reference>
<evidence type="ECO:0000313" key="3">
    <source>
        <dbReference type="EMBL" id="CAB5212550.1"/>
    </source>
</evidence>
<feature type="compositionally biased region" description="Polar residues" evidence="1">
    <location>
        <begin position="23"/>
        <end position="35"/>
    </location>
</feature>
<dbReference type="EMBL" id="LR798239">
    <property type="protein sequence ID" value="CAB5212550.1"/>
    <property type="molecule type" value="Genomic_DNA"/>
</dbReference>
<accession>A0A6J7WFD2</accession>
<evidence type="ECO:0000256" key="1">
    <source>
        <dbReference type="SAM" id="MobiDB-lite"/>
    </source>
</evidence>
<gene>
    <name evidence="3" type="ORF">UFOVP186_28</name>
    <name evidence="2" type="ORF">UFOVP94_15</name>
</gene>
<evidence type="ECO:0000313" key="2">
    <source>
        <dbReference type="EMBL" id="CAB4127609.1"/>
    </source>
</evidence>
<feature type="compositionally biased region" description="Low complexity" evidence="1">
    <location>
        <begin position="142"/>
        <end position="159"/>
    </location>
</feature>